<comment type="caution">
    <text evidence="2">The sequence shown here is derived from an EMBL/GenBank/DDBJ whole genome shotgun (WGS) entry which is preliminary data.</text>
</comment>
<proteinExistence type="predicted"/>
<gene>
    <name evidence="2" type="ORF">C5Y83_18835</name>
</gene>
<feature type="signal peptide" evidence="1">
    <location>
        <begin position="1"/>
        <end position="22"/>
    </location>
</feature>
<dbReference type="Proteomes" id="UP000238322">
    <property type="component" value="Unassembled WGS sequence"/>
</dbReference>
<evidence type="ECO:0000313" key="3">
    <source>
        <dbReference type="Proteomes" id="UP000238322"/>
    </source>
</evidence>
<dbReference type="AlphaFoldDB" id="A0A2S8FJC0"/>
<protein>
    <submittedName>
        <fullName evidence="2">Uncharacterized protein</fullName>
    </submittedName>
</protein>
<reference evidence="2 3" key="1">
    <citation type="submission" date="2018-02" db="EMBL/GenBank/DDBJ databases">
        <title>Comparative genomes isolates from brazilian mangrove.</title>
        <authorList>
            <person name="Araujo J.E."/>
            <person name="Taketani R.G."/>
            <person name="Silva M.C.P."/>
            <person name="Loureco M.V."/>
            <person name="Andreote F.D."/>
        </authorList>
    </citation>
    <scope>NUCLEOTIDE SEQUENCE [LARGE SCALE GENOMIC DNA]</scope>
    <source>
        <strain evidence="2 3">Hex-1 MGV</strain>
    </source>
</reference>
<name>A0A2S8FJC0_9BACT</name>
<keyword evidence="1" id="KW-0732">Signal</keyword>
<feature type="chain" id="PRO_5015593030" evidence="1">
    <location>
        <begin position="23"/>
        <end position="101"/>
    </location>
</feature>
<sequence>MARSLATLAILLACLPTQNLLAAENLPDLHGVPTIVYSFGLPRMVYGHHQISSKVRRLCRLSSDGWESIPASISPPVNYMMLTPRGPFIAEEEEARLGFAP</sequence>
<evidence type="ECO:0000256" key="1">
    <source>
        <dbReference type="SAM" id="SignalP"/>
    </source>
</evidence>
<accession>A0A2S8FJC0</accession>
<evidence type="ECO:0000313" key="2">
    <source>
        <dbReference type="EMBL" id="PQO32285.1"/>
    </source>
</evidence>
<dbReference type="EMBL" id="PUHY01000012">
    <property type="protein sequence ID" value="PQO32285.1"/>
    <property type="molecule type" value="Genomic_DNA"/>
</dbReference>
<organism evidence="2 3">
    <name type="scientific">Blastopirellula marina</name>
    <dbReference type="NCBI Taxonomy" id="124"/>
    <lineage>
        <taxon>Bacteria</taxon>
        <taxon>Pseudomonadati</taxon>
        <taxon>Planctomycetota</taxon>
        <taxon>Planctomycetia</taxon>
        <taxon>Pirellulales</taxon>
        <taxon>Pirellulaceae</taxon>
        <taxon>Blastopirellula</taxon>
    </lineage>
</organism>